<dbReference type="SUPFAM" id="SSF55144">
    <property type="entry name" value="LigT-like"/>
    <property type="match status" value="1"/>
</dbReference>
<dbReference type="InterPro" id="IPR009097">
    <property type="entry name" value="Cyclic_Pdiesterase"/>
</dbReference>
<dbReference type="EMBL" id="JAACLJ010000006">
    <property type="protein sequence ID" value="KAF4584084.1"/>
    <property type="molecule type" value="Genomic_DNA"/>
</dbReference>
<proteinExistence type="predicted"/>
<accession>A0A8H4Q3G1</accession>
<evidence type="ECO:0000313" key="2">
    <source>
        <dbReference type="Proteomes" id="UP000562929"/>
    </source>
</evidence>
<sequence>MAVSSTNPFTRIITDSENNTAKIQHLYACFRAEHTARSRQALLSPDFSGLLIDEHLVNLERRPGFRDGRHCLVFWARPPIHTLRLAEELQRRLRLVAPNAWMMPTYRMHLTTLEIAFSKTADEIASLVAQVRPEAERITSYTYSHRARLVKPAVTYDLKGFAVSWVTAAGETAATSNEDGHVDDAFTYHHLRRDVYDLVQETGVKVASRLQVPGAHVTLGRFLDHGHHDTVEKRQTWAAAVDNVNRWLEAEVWGTPDGEWIVGQEKGLDFRAGTLWYGGGRTIIMGEGF</sequence>
<gene>
    <name evidence="1" type="ORF">GQ602_005457</name>
</gene>
<keyword evidence="1" id="KW-0378">Hydrolase</keyword>
<name>A0A8H4Q3G1_9HYPO</name>
<reference evidence="1 2" key="1">
    <citation type="journal article" date="2020" name="G3 (Bethesda)">
        <title>Genetic Underpinnings of Host Manipulation by Ophiocordyceps as Revealed by Comparative Transcriptomics.</title>
        <authorList>
            <person name="Will I."/>
            <person name="Das B."/>
            <person name="Trinh T."/>
            <person name="Brachmann A."/>
            <person name="Ohm R.A."/>
            <person name="de Bekker C."/>
        </authorList>
    </citation>
    <scope>NUCLEOTIDE SEQUENCE [LARGE SCALE GENOMIC DNA]</scope>
    <source>
        <strain evidence="1 2">EC05</strain>
    </source>
</reference>
<evidence type="ECO:0000313" key="1">
    <source>
        <dbReference type="EMBL" id="KAF4584084.1"/>
    </source>
</evidence>
<dbReference type="GO" id="GO:0016787">
    <property type="term" value="F:hydrolase activity"/>
    <property type="evidence" value="ECO:0007669"/>
    <property type="project" value="UniProtKB-KW"/>
</dbReference>
<keyword evidence="2" id="KW-1185">Reference proteome</keyword>
<comment type="caution">
    <text evidence="1">The sequence shown here is derived from an EMBL/GenBank/DDBJ whole genome shotgun (WGS) entry which is preliminary data.</text>
</comment>
<organism evidence="1 2">
    <name type="scientific">Ophiocordyceps camponoti-floridani</name>
    <dbReference type="NCBI Taxonomy" id="2030778"/>
    <lineage>
        <taxon>Eukaryota</taxon>
        <taxon>Fungi</taxon>
        <taxon>Dikarya</taxon>
        <taxon>Ascomycota</taxon>
        <taxon>Pezizomycotina</taxon>
        <taxon>Sordariomycetes</taxon>
        <taxon>Hypocreomycetidae</taxon>
        <taxon>Hypocreales</taxon>
        <taxon>Ophiocordycipitaceae</taxon>
        <taxon>Ophiocordyceps</taxon>
    </lineage>
</organism>
<dbReference type="Proteomes" id="UP000562929">
    <property type="component" value="Unassembled WGS sequence"/>
</dbReference>
<dbReference type="AlphaFoldDB" id="A0A8H4Q3G1"/>
<dbReference type="OrthoDB" id="2967263at2759"/>
<protein>
    <submittedName>
        <fullName evidence="1">Ureidoglycolate hydrolase</fullName>
    </submittedName>
</protein>